<dbReference type="EMBL" id="MU254203">
    <property type="protein sequence ID" value="KAG9241502.1"/>
    <property type="molecule type" value="Genomic_DNA"/>
</dbReference>
<keyword evidence="3 5" id="KW-1133">Transmembrane helix</keyword>
<dbReference type="InterPro" id="IPR011701">
    <property type="entry name" value="MFS"/>
</dbReference>
<comment type="caution">
    <text evidence="7">The sequence shown here is derived from an EMBL/GenBank/DDBJ whole genome shotgun (WGS) entry which is preliminary data.</text>
</comment>
<feature type="transmembrane region" description="Helical" evidence="5">
    <location>
        <begin position="56"/>
        <end position="77"/>
    </location>
</feature>
<feature type="transmembrane region" description="Helical" evidence="5">
    <location>
        <begin position="365"/>
        <end position="385"/>
    </location>
</feature>
<evidence type="ECO:0000256" key="2">
    <source>
        <dbReference type="ARBA" id="ARBA00022692"/>
    </source>
</evidence>
<sequence>MMTTFTIGYCVTLPLYGHLSDTHGRLRPLVAAYATFSIGCALCGVGQQYWQVILGRIITGCGASGIVSLASIIIADIAAPSNVAVLRSYVNIATVIGLSLGGPLGGILSGTIGWKWSFIGQVPLAVLCCLFIARGLRQNLTKIKDGERQLEEATRELKPSILSFDFTGAITLAIWISSFLAVIDLQNQLSWGHPLVLGIAAVGSLSFVAFAALESYPGNRELLIPLRLLKTEIGAFCLAQVSTRLIPRSFVSQIPPYFANSQGYSDAKAGGQTVPASIGTAVGALVAGQLIKRFGRYKMITLIFLSLYIVNQLVILFQWSSHPISPWEGLTTLPTGIFGGLVLSANFIGLYSFTPRKHMATAISMYYMSQQIGIAMGIALSSSLLKRRFEAVLNKNLTGIP</sequence>
<feature type="transmembrane region" description="Helical" evidence="5">
    <location>
        <begin position="30"/>
        <end position="50"/>
    </location>
</feature>
<reference evidence="7" key="1">
    <citation type="journal article" date="2021" name="IMA Fungus">
        <title>Genomic characterization of three marine fungi, including Emericellopsis atlantica sp. nov. with signatures of a generalist lifestyle and marine biomass degradation.</title>
        <authorList>
            <person name="Hagestad O.C."/>
            <person name="Hou L."/>
            <person name="Andersen J.H."/>
            <person name="Hansen E.H."/>
            <person name="Altermark B."/>
            <person name="Li C."/>
            <person name="Kuhnert E."/>
            <person name="Cox R.J."/>
            <person name="Crous P.W."/>
            <person name="Spatafora J.W."/>
            <person name="Lail K."/>
            <person name="Amirebrahimi M."/>
            <person name="Lipzen A."/>
            <person name="Pangilinan J."/>
            <person name="Andreopoulos W."/>
            <person name="Hayes R.D."/>
            <person name="Ng V."/>
            <person name="Grigoriev I.V."/>
            <person name="Jackson S.A."/>
            <person name="Sutton T.D.S."/>
            <person name="Dobson A.D.W."/>
            <person name="Rama T."/>
        </authorList>
    </citation>
    <scope>NUCLEOTIDE SEQUENCE</scope>
    <source>
        <strain evidence="7">TRa3180A</strain>
    </source>
</reference>
<dbReference type="InterPro" id="IPR036259">
    <property type="entry name" value="MFS_trans_sf"/>
</dbReference>
<evidence type="ECO:0000256" key="1">
    <source>
        <dbReference type="ARBA" id="ARBA00004141"/>
    </source>
</evidence>
<evidence type="ECO:0000256" key="4">
    <source>
        <dbReference type="ARBA" id="ARBA00023136"/>
    </source>
</evidence>
<feature type="transmembrane region" description="Helical" evidence="5">
    <location>
        <begin position="157"/>
        <end position="183"/>
    </location>
</feature>
<dbReference type="OrthoDB" id="6770063at2759"/>
<dbReference type="Pfam" id="PF07690">
    <property type="entry name" value="MFS_1"/>
    <property type="match status" value="1"/>
</dbReference>
<keyword evidence="8" id="KW-1185">Reference proteome</keyword>
<protein>
    <submittedName>
        <fullName evidence="7">Major facilitator superfamily domain-containing protein</fullName>
    </submittedName>
</protein>
<accession>A0A9P7YY22</accession>
<dbReference type="GO" id="GO:0000329">
    <property type="term" value="C:fungal-type vacuole membrane"/>
    <property type="evidence" value="ECO:0007669"/>
    <property type="project" value="TreeGrafter"/>
</dbReference>
<feature type="transmembrane region" description="Helical" evidence="5">
    <location>
        <begin position="89"/>
        <end position="112"/>
    </location>
</feature>
<dbReference type="Gene3D" id="1.20.1250.20">
    <property type="entry name" value="MFS general substrate transporter like domains"/>
    <property type="match status" value="1"/>
</dbReference>
<dbReference type="PANTHER" id="PTHR23501">
    <property type="entry name" value="MAJOR FACILITATOR SUPERFAMILY"/>
    <property type="match status" value="1"/>
</dbReference>
<dbReference type="SUPFAM" id="SSF103473">
    <property type="entry name" value="MFS general substrate transporter"/>
    <property type="match status" value="1"/>
</dbReference>
<dbReference type="InterPro" id="IPR020846">
    <property type="entry name" value="MFS_dom"/>
</dbReference>
<evidence type="ECO:0000256" key="3">
    <source>
        <dbReference type="ARBA" id="ARBA00022989"/>
    </source>
</evidence>
<evidence type="ECO:0000259" key="6">
    <source>
        <dbReference type="PROSITE" id="PS50850"/>
    </source>
</evidence>
<dbReference type="AlphaFoldDB" id="A0A9P7YY22"/>
<evidence type="ECO:0000256" key="5">
    <source>
        <dbReference type="SAM" id="Phobius"/>
    </source>
</evidence>
<feature type="domain" description="Major facilitator superfamily (MFS) profile" evidence="6">
    <location>
        <begin position="1"/>
        <end position="401"/>
    </location>
</feature>
<keyword evidence="4 5" id="KW-0472">Membrane</keyword>
<feature type="transmembrane region" description="Helical" evidence="5">
    <location>
        <begin position="299"/>
        <end position="319"/>
    </location>
</feature>
<dbReference type="GO" id="GO:0015174">
    <property type="term" value="F:basic amino acid transmembrane transporter activity"/>
    <property type="evidence" value="ECO:0007669"/>
    <property type="project" value="TreeGrafter"/>
</dbReference>
<dbReference type="PANTHER" id="PTHR23501:SF33">
    <property type="entry name" value="MAJOR FACILITATOR SUPERFAMILY (MFS) PROFILE DOMAIN-CONTAINING PROTEIN"/>
    <property type="match status" value="1"/>
</dbReference>
<feature type="transmembrane region" description="Helical" evidence="5">
    <location>
        <begin position="331"/>
        <end position="353"/>
    </location>
</feature>
<evidence type="ECO:0000313" key="7">
    <source>
        <dbReference type="EMBL" id="KAG9241502.1"/>
    </source>
</evidence>
<proteinExistence type="predicted"/>
<feature type="transmembrane region" description="Helical" evidence="5">
    <location>
        <begin position="195"/>
        <end position="213"/>
    </location>
</feature>
<feature type="non-terminal residue" evidence="7">
    <location>
        <position position="401"/>
    </location>
</feature>
<feature type="transmembrane region" description="Helical" evidence="5">
    <location>
        <begin position="118"/>
        <end position="136"/>
    </location>
</feature>
<comment type="subcellular location">
    <subcellularLocation>
        <location evidence="1">Membrane</location>
        <topology evidence="1">Multi-pass membrane protein</topology>
    </subcellularLocation>
</comment>
<dbReference type="Proteomes" id="UP000887226">
    <property type="component" value="Unassembled WGS sequence"/>
</dbReference>
<organism evidence="7 8">
    <name type="scientific">Calycina marina</name>
    <dbReference type="NCBI Taxonomy" id="1763456"/>
    <lineage>
        <taxon>Eukaryota</taxon>
        <taxon>Fungi</taxon>
        <taxon>Dikarya</taxon>
        <taxon>Ascomycota</taxon>
        <taxon>Pezizomycotina</taxon>
        <taxon>Leotiomycetes</taxon>
        <taxon>Helotiales</taxon>
        <taxon>Pezizellaceae</taxon>
        <taxon>Calycina</taxon>
    </lineage>
</organism>
<dbReference type="Gene3D" id="1.20.1720.10">
    <property type="entry name" value="Multidrug resistance protein D"/>
    <property type="match status" value="1"/>
</dbReference>
<dbReference type="PROSITE" id="PS50850">
    <property type="entry name" value="MFS"/>
    <property type="match status" value="1"/>
</dbReference>
<name>A0A9P7YY22_9HELO</name>
<evidence type="ECO:0000313" key="8">
    <source>
        <dbReference type="Proteomes" id="UP000887226"/>
    </source>
</evidence>
<keyword evidence="2 5" id="KW-0812">Transmembrane</keyword>
<gene>
    <name evidence="7" type="ORF">BJ878DRAFT_557957</name>
</gene>